<gene>
    <name evidence="1" type="ORF">SAMN05661053_1745</name>
</gene>
<protein>
    <submittedName>
        <fullName evidence="1">Uncharacterized protein</fullName>
    </submittedName>
</protein>
<organism evidence="1 2">
    <name type="scientific">Fibrobacter succinogenes</name>
    <name type="common">Bacteroides succinogenes</name>
    <dbReference type="NCBI Taxonomy" id="833"/>
    <lineage>
        <taxon>Bacteria</taxon>
        <taxon>Pseudomonadati</taxon>
        <taxon>Fibrobacterota</taxon>
        <taxon>Fibrobacteria</taxon>
        <taxon>Fibrobacterales</taxon>
        <taxon>Fibrobacteraceae</taxon>
        <taxon>Fibrobacter</taxon>
    </lineage>
</organism>
<name>A0A380S5D4_FIBSU</name>
<accession>A0A380S5D4</accession>
<evidence type="ECO:0000313" key="1">
    <source>
        <dbReference type="EMBL" id="SUQ24345.1"/>
    </source>
</evidence>
<dbReference type="Proteomes" id="UP000255423">
    <property type="component" value="Unassembled WGS sequence"/>
</dbReference>
<dbReference type="EMBL" id="UHJL01000002">
    <property type="protein sequence ID" value="SUQ24345.1"/>
    <property type="molecule type" value="Genomic_DNA"/>
</dbReference>
<sequence length="75" mass="8770">MFYFNVYFRSFIGKIVYKSALAGFTMRFAHTEHEKMVFCGICAFIYIKGVERKGTNYGTRDDYDDAWYGCGACRM</sequence>
<reference evidence="1 2" key="1">
    <citation type="submission" date="2017-08" db="EMBL/GenBank/DDBJ databases">
        <authorList>
            <person name="de Groot N.N."/>
        </authorList>
    </citation>
    <scope>NUCLEOTIDE SEQUENCE [LARGE SCALE GENOMIC DNA]</scope>
    <source>
        <strain evidence="1 2">HM2</strain>
    </source>
</reference>
<proteinExistence type="predicted"/>
<dbReference type="AlphaFoldDB" id="A0A380S5D4"/>
<evidence type="ECO:0000313" key="2">
    <source>
        <dbReference type="Proteomes" id="UP000255423"/>
    </source>
</evidence>